<protein>
    <submittedName>
        <fullName evidence="2">Uncharacterized protein</fullName>
    </submittedName>
</protein>
<feature type="compositionally biased region" description="Basic and acidic residues" evidence="1">
    <location>
        <begin position="69"/>
        <end position="84"/>
    </location>
</feature>
<dbReference type="EMBL" id="FUEG01000004">
    <property type="protein sequence ID" value="SJL03599.1"/>
    <property type="molecule type" value="Genomic_DNA"/>
</dbReference>
<organism evidence="2 3">
    <name type="scientific">Armillaria ostoyae</name>
    <name type="common">Armillaria root rot fungus</name>
    <dbReference type="NCBI Taxonomy" id="47428"/>
    <lineage>
        <taxon>Eukaryota</taxon>
        <taxon>Fungi</taxon>
        <taxon>Dikarya</taxon>
        <taxon>Basidiomycota</taxon>
        <taxon>Agaricomycotina</taxon>
        <taxon>Agaricomycetes</taxon>
        <taxon>Agaricomycetidae</taxon>
        <taxon>Agaricales</taxon>
        <taxon>Marasmiineae</taxon>
        <taxon>Physalacriaceae</taxon>
        <taxon>Armillaria</taxon>
    </lineage>
</organism>
<reference evidence="3" key="1">
    <citation type="journal article" date="2017" name="Nat. Ecol. Evol.">
        <title>Genome expansion and lineage-specific genetic innovations in the forest pathogenic fungi Armillaria.</title>
        <authorList>
            <person name="Sipos G."/>
            <person name="Prasanna A.N."/>
            <person name="Walter M.C."/>
            <person name="O'Connor E."/>
            <person name="Balint B."/>
            <person name="Krizsan K."/>
            <person name="Kiss B."/>
            <person name="Hess J."/>
            <person name="Varga T."/>
            <person name="Slot J."/>
            <person name="Riley R."/>
            <person name="Boka B."/>
            <person name="Rigling D."/>
            <person name="Barry K."/>
            <person name="Lee J."/>
            <person name="Mihaltcheva S."/>
            <person name="LaButti K."/>
            <person name="Lipzen A."/>
            <person name="Waldron R."/>
            <person name="Moloney N.M."/>
            <person name="Sperisen C."/>
            <person name="Kredics L."/>
            <person name="Vagvoelgyi C."/>
            <person name="Patrignani A."/>
            <person name="Fitzpatrick D."/>
            <person name="Nagy I."/>
            <person name="Doyle S."/>
            <person name="Anderson J.B."/>
            <person name="Grigoriev I.V."/>
            <person name="Gueldener U."/>
            <person name="Muensterkoetter M."/>
            <person name="Nagy L.G."/>
        </authorList>
    </citation>
    <scope>NUCLEOTIDE SEQUENCE [LARGE SCALE GENOMIC DNA]</scope>
    <source>
        <strain evidence="3">C18/9</strain>
    </source>
</reference>
<gene>
    <name evidence="2" type="ORF">ARMOST_06956</name>
</gene>
<sequence>MDPALCNFGENHHTSNLRGAIQPMKVPDEKSPTIVIPIVTASIEPRPDGAWAKLKHAPCEVSSQGEQAAPREENTARSPKDKNDVAAGRTNNSMFTVRVQPVDEPPGSVRSEFVDFMH</sequence>
<feature type="region of interest" description="Disordered" evidence="1">
    <location>
        <begin position="57"/>
        <end position="118"/>
    </location>
</feature>
<name>A0A284R4F0_ARMOS</name>
<dbReference type="AlphaFoldDB" id="A0A284R4F0"/>
<accession>A0A284R4F0</accession>
<keyword evidence="3" id="KW-1185">Reference proteome</keyword>
<evidence type="ECO:0000313" key="2">
    <source>
        <dbReference type="EMBL" id="SJL03599.1"/>
    </source>
</evidence>
<proteinExistence type="predicted"/>
<dbReference type="Proteomes" id="UP000219338">
    <property type="component" value="Unassembled WGS sequence"/>
</dbReference>
<evidence type="ECO:0000256" key="1">
    <source>
        <dbReference type="SAM" id="MobiDB-lite"/>
    </source>
</evidence>
<evidence type="ECO:0000313" key="3">
    <source>
        <dbReference type="Proteomes" id="UP000219338"/>
    </source>
</evidence>